<organism evidence="2 3">
    <name type="scientific">Actinomycetospora atypica</name>
    <dbReference type="NCBI Taxonomy" id="1290095"/>
    <lineage>
        <taxon>Bacteria</taxon>
        <taxon>Bacillati</taxon>
        <taxon>Actinomycetota</taxon>
        <taxon>Actinomycetes</taxon>
        <taxon>Pseudonocardiales</taxon>
        <taxon>Pseudonocardiaceae</taxon>
        <taxon>Actinomycetospora</taxon>
    </lineage>
</organism>
<proteinExistence type="predicted"/>
<feature type="region of interest" description="Disordered" evidence="1">
    <location>
        <begin position="1"/>
        <end position="21"/>
    </location>
</feature>
<evidence type="ECO:0000256" key="1">
    <source>
        <dbReference type="SAM" id="MobiDB-lite"/>
    </source>
</evidence>
<name>A0ABV9YMW0_9PSEU</name>
<dbReference type="RefSeq" id="WP_378036325.1">
    <property type="nucleotide sequence ID" value="NZ_JBHSIV010000010.1"/>
</dbReference>
<evidence type="ECO:0000313" key="2">
    <source>
        <dbReference type="EMBL" id="MFC5062982.1"/>
    </source>
</evidence>
<gene>
    <name evidence="2" type="ORF">ACFPBZ_12260</name>
</gene>
<dbReference type="Proteomes" id="UP001595947">
    <property type="component" value="Unassembled WGS sequence"/>
</dbReference>
<comment type="caution">
    <text evidence="2">The sequence shown here is derived from an EMBL/GenBank/DDBJ whole genome shotgun (WGS) entry which is preliminary data.</text>
</comment>
<dbReference type="EMBL" id="JBHSIV010000010">
    <property type="protein sequence ID" value="MFC5062982.1"/>
    <property type="molecule type" value="Genomic_DNA"/>
</dbReference>
<protein>
    <submittedName>
        <fullName evidence="2">Uncharacterized protein</fullName>
    </submittedName>
</protein>
<sequence>MTVPDRNRPGTPSSSCDSRACPHCSASARALVEELRSVLAVSYVPLAGLVAVLDTTSRAWVLSLDTDSPAGDHCWALLEVLEVLAYGVDAAGASRTVPAPRVAPD</sequence>
<keyword evidence="3" id="KW-1185">Reference proteome</keyword>
<accession>A0ABV9YMW0</accession>
<reference evidence="3" key="1">
    <citation type="journal article" date="2019" name="Int. J. Syst. Evol. Microbiol.">
        <title>The Global Catalogue of Microorganisms (GCM) 10K type strain sequencing project: providing services to taxonomists for standard genome sequencing and annotation.</title>
        <authorList>
            <consortium name="The Broad Institute Genomics Platform"/>
            <consortium name="The Broad Institute Genome Sequencing Center for Infectious Disease"/>
            <person name="Wu L."/>
            <person name="Ma J."/>
        </authorList>
    </citation>
    <scope>NUCLEOTIDE SEQUENCE [LARGE SCALE GENOMIC DNA]</scope>
    <source>
        <strain evidence="3">CGMCC 4.7093</strain>
    </source>
</reference>
<evidence type="ECO:0000313" key="3">
    <source>
        <dbReference type="Proteomes" id="UP001595947"/>
    </source>
</evidence>